<dbReference type="EMBL" id="SDMP01000012">
    <property type="protein sequence ID" value="RYR26376.1"/>
    <property type="molecule type" value="Genomic_DNA"/>
</dbReference>
<dbReference type="PANTHER" id="PTHR47718">
    <property type="entry name" value="OS01G0519700 PROTEIN"/>
    <property type="match status" value="1"/>
</dbReference>
<keyword evidence="2" id="KW-1185">Reference proteome</keyword>
<evidence type="ECO:0000313" key="2">
    <source>
        <dbReference type="Proteomes" id="UP000289738"/>
    </source>
</evidence>
<proteinExistence type="predicted"/>
<accession>A0A445AIV7</accession>
<reference evidence="1 2" key="1">
    <citation type="submission" date="2019-01" db="EMBL/GenBank/DDBJ databases">
        <title>Sequencing of cultivated peanut Arachis hypogaea provides insights into genome evolution and oil improvement.</title>
        <authorList>
            <person name="Chen X."/>
        </authorList>
    </citation>
    <scope>NUCLEOTIDE SEQUENCE [LARGE SCALE GENOMIC DNA]</scope>
    <source>
        <strain evidence="2">cv. Fuhuasheng</strain>
        <tissue evidence="1">Leaves</tissue>
    </source>
</reference>
<evidence type="ECO:0000313" key="1">
    <source>
        <dbReference type="EMBL" id="RYR26376.1"/>
    </source>
</evidence>
<comment type="caution">
    <text evidence="1">The sequence shown here is derived from an EMBL/GenBank/DDBJ whole genome shotgun (WGS) entry which is preliminary data.</text>
</comment>
<dbReference type="AlphaFoldDB" id="A0A445AIV7"/>
<name>A0A445AIV7_ARAHY</name>
<organism evidence="1 2">
    <name type="scientific">Arachis hypogaea</name>
    <name type="common">Peanut</name>
    <dbReference type="NCBI Taxonomy" id="3818"/>
    <lineage>
        <taxon>Eukaryota</taxon>
        <taxon>Viridiplantae</taxon>
        <taxon>Streptophyta</taxon>
        <taxon>Embryophyta</taxon>
        <taxon>Tracheophyta</taxon>
        <taxon>Spermatophyta</taxon>
        <taxon>Magnoliopsida</taxon>
        <taxon>eudicotyledons</taxon>
        <taxon>Gunneridae</taxon>
        <taxon>Pentapetalae</taxon>
        <taxon>rosids</taxon>
        <taxon>fabids</taxon>
        <taxon>Fabales</taxon>
        <taxon>Fabaceae</taxon>
        <taxon>Papilionoideae</taxon>
        <taxon>50 kb inversion clade</taxon>
        <taxon>dalbergioids sensu lato</taxon>
        <taxon>Dalbergieae</taxon>
        <taxon>Pterocarpus clade</taxon>
        <taxon>Arachis</taxon>
    </lineage>
</organism>
<gene>
    <name evidence="1" type="ORF">Ahy_B02g060618</name>
</gene>
<sequence length="190" mass="22738">MGASCDAHICATEKGLDKRSCWSCRIEREITRWLYNVGAWQRYVSSKMVTQVNGKWYVSRFLDNYNHELLLPKLVEYLPPYRKMPDVYVAYMDSLRQVAISVPKIYKLLTSRTSGFDLIPFTKRDMYNEVRRQRGIRKGDVNAMIRYFEAGAKSDEKLFWRYHVSAYQHMYDLFWSYRRSQDDYKIFGNV</sequence>
<protein>
    <submittedName>
        <fullName evidence="1">Uncharacterized protein</fullName>
    </submittedName>
</protein>
<dbReference type="Proteomes" id="UP000289738">
    <property type="component" value="Chromosome B02"/>
</dbReference>